<dbReference type="PROSITE" id="PS52016">
    <property type="entry name" value="TONB_DEPENDENT_REC_3"/>
    <property type="match status" value="1"/>
</dbReference>
<dbReference type="Gene3D" id="2.170.130.10">
    <property type="entry name" value="TonB-dependent receptor, plug domain"/>
    <property type="match status" value="1"/>
</dbReference>
<evidence type="ECO:0000256" key="4">
    <source>
        <dbReference type="ARBA" id="ARBA00022692"/>
    </source>
</evidence>
<keyword evidence="7 8" id="KW-0998">Cell outer membrane</keyword>
<evidence type="ECO:0000256" key="9">
    <source>
        <dbReference type="RuleBase" id="RU003357"/>
    </source>
</evidence>
<evidence type="ECO:0000256" key="8">
    <source>
        <dbReference type="PROSITE-ProRule" id="PRU01360"/>
    </source>
</evidence>
<comment type="similarity">
    <text evidence="8 9">Belongs to the TonB-dependent receptor family.</text>
</comment>
<dbReference type="Gene3D" id="2.40.170.20">
    <property type="entry name" value="TonB-dependent receptor, beta-barrel domain"/>
    <property type="match status" value="1"/>
</dbReference>
<dbReference type="GO" id="GO:0009279">
    <property type="term" value="C:cell outer membrane"/>
    <property type="evidence" value="ECO:0007669"/>
    <property type="project" value="UniProtKB-SubCell"/>
</dbReference>
<dbReference type="SUPFAM" id="SSF56935">
    <property type="entry name" value="Porins"/>
    <property type="match status" value="1"/>
</dbReference>
<evidence type="ECO:0000313" key="12">
    <source>
        <dbReference type="EMBL" id="MBK0368626.1"/>
    </source>
</evidence>
<dbReference type="InterPro" id="IPR000531">
    <property type="entry name" value="Beta-barrel_TonB"/>
</dbReference>
<keyword evidence="5 9" id="KW-0798">TonB box</keyword>
<evidence type="ECO:0000256" key="1">
    <source>
        <dbReference type="ARBA" id="ARBA00004571"/>
    </source>
</evidence>
<dbReference type="InterPro" id="IPR012910">
    <property type="entry name" value="Plug_dom"/>
</dbReference>
<evidence type="ECO:0000256" key="7">
    <source>
        <dbReference type="ARBA" id="ARBA00023237"/>
    </source>
</evidence>
<feature type="domain" description="TonB-dependent receptor plug" evidence="11">
    <location>
        <begin position="136"/>
        <end position="260"/>
    </location>
</feature>
<comment type="caution">
    <text evidence="12">The sequence shown here is derived from an EMBL/GenBank/DDBJ whole genome shotgun (WGS) entry which is preliminary data.</text>
</comment>
<keyword evidence="6 8" id="KW-0472">Membrane</keyword>
<accession>A0A934UI99</accession>
<name>A0A934UI99_9FLAO</name>
<keyword evidence="4 8" id="KW-0812">Transmembrane</keyword>
<keyword evidence="2 8" id="KW-0813">Transport</keyword>
<feature type="domain" description="TonB-dependent receptor-like beta-barrel" evidence="10">
    <location>
        <begin position="411"/>
        <end position="975"/>
    </location>
</feature>
<reference evidence="12" key="1">
    <citation type="submission" date="2020-12" db="EMBL/GenBank/DDBJ databases">
        <title>Bacterial novel species Flavobacterium sp. SE-1-e isolated from soil.</title>
        <authorList>
            <person name="Jung H.-Y."/>
        </authorList>
    </citation>
    <scope>NUCLEOTIDE SEQUENCE</scope>
    <source>
        <strain evidence="12">SE-1-e</strain>
    </source>
</reference>
<dbReference type="NCBIfam" id="TIGR04057">
    <property type="entry name" value="SusC_RagA_signa"/>
    <property type="match status" value="1"/>
</dbReference>
<evidence type="ECO:0000259" key="10">
    <source>
        <dbReference type="Pfam" id="PF00593"/>
    </source>
</evidence>
<dbReference type="InterPro" id="IPR008969">
    <property type="entry name" value="CarboxyPept-like_regulatory"/>
</dbReference>
<keyword evidence="3 8" id="KW-1134">Transmembrane beta strand</keyword>
<dbReference type="InterPro" id="IPR023996">
    <property type="entry name" value="TonB-dep_OMP_SusC/RagA"/>
</dbReference>
<proteinExistence type="inferred from homology"/>
<dbReference type="InterPro" id="IPR039426">
    <property type="entry name" value="TonB-dep_rcpt-like"/>
</dbReference>
<dbReference type="InterPro" id="IPR023997">
    <property type="entry name" value="TonB-dep_OMP_SusC/RagA_CS"/>
</dbReference>
<dbReference type="EMBL" id="JAEHFV010000001">
    <property type="protein sequence ID" value="MBK0368626.1"/>
    <property type="molecule type" value="Genomic_DNA"/>
</dbReference>
<dbReference type="NCBIfam" id="TIGR04056">
    <property type="entry name" value="OMP_RagA_SusC"/>
    <property type="match status" value="1"/>
</dbReference>
<evidence type="ECO:0000256" key="2">
    <source>
        <dbReference type="ARBA" id="ARBA00022448"/>
    </source>
</evidence>
<dbReference type="Pfam" id="PF07715">
    <property type="entry name" value="Plug"/>
    <property type="match status" value="1"/>
</dbReference>
<dbReference type="InterPro" id="IPR037066">
    <property type="entry name" value="Plug_dom_sf"/>
</dbReference>
<gene>
    <name evidence="12" type="ORF">I5M07_02165</name>
</gene>
<evidence type="ECO:0000256" key="3">
    <source>
        <dbReference type="ARBA" id="ARBA00022452"/>
    </source>
</evidence>
<evidence type="ECO:0000259" key="11">
    <source>
        <dbReference type="Pfam" id="PF07715"/>
    </source>
</evidence>
<sequence>MNYFSFYKGGKVLYCLILTGLLLTFSTVYSRNFRNSKMPPYQQHLVQGIVSDGSSPLPGVTITLKSNKNTVVITDYNGHYSIAASPKDTLIVSFIGFKTYVASVNGRNTIDIRMQYDATTLQEVRVNAGYYSVKESERTGSIAKITSKDIEKQSSPNVLGAMQGRMAGVEIIQDSGSPGGAFQIKIRGQNSLRSDANQPLYIIDGVPYSSETLGATLTSGGSPTMTSPLNSINPTDIESVEVLKDGDATAIYGSRGANGVVLISTKKGRAGKTKLVINSSTGIGKVTKMLDLMRTDQYLDMRRMAFANDGITNYPANAYDVNGTWDQNRYTDWQKQLIGGTAQILNLQASLSGGSEKNQFLLSGNTRSETTVFPDDFKYNRGTVHFSYNHISEDEKFRLNFSAGYTSQKNYQPAADLTRISRTLAPNAPALFDQSGNLNWENNTWQNPLANYESKFHSQINDLTANALLSYNLTANLVAKANFGYTDLRNYETLTQPSTMYNPSLGLDSKSSVLNTNLTLRSSWIAEPQITWNFNAGRAKVETLIGSTFQSQNTNRRFESGFGFSSNSLIYNLASATLKVVDLSDETIYKYQALFARVNYNFEGRYILNLTARRDGSSRFGPGKQFASFGAAGVAWVFSNEAFLKNSSILSFGKLRLSYGTTGNDQIGDYQFIDTYTSTANTYQGITGLQPSRLFNADFGWETNRKFEAALEIGLLNDRLFLTGALYLNTSSNQLVGLPLPGTAGFTSLTANLDASVQNKGLEFTFRSVNMQSKNFEWTTTFNISANKNKLLSYPGLESSSNANRYVIGHSININKLYNYVGINPQNGAYNFYDFNNDGQITSIDDRQSLVDLNPKFFGGIQNDIRYKNLQVDFLFQFVKQQAFAYLPAVPGSFTNQLGSLDNFWQTADVPADYQKLTTGTNSVLNTAYTRFKTSDAALEDASFIRLKSISLSYDIPGSFSKNVKSRIYFQGQNLLTFSPYKGGDPEFKLAGYLPPLKTYTVGIQLTF</sequence>
<evidence type="ECO:0000313" key="13">
    <source>
        <dbReference type="Proteomes" id="UP000609172"/>
    </source>
</evidence>
<evidence type="ECO:0000256" key="5">
    <source>
        <dbReference type="ARBA" id="ARBA00023077"/>
    </source>
</evidence>
<dbReference type="Pfam" id="PF00593">
    <property type="entry name" value="TonB_dep_Rec_b-barrel"/>
    <property type="match status" value="1"/>
</dbReference>
<evidence type="ECO:0000256" key="6">
    <source>
        <dbReference type="ARBA" id="ARBA00023136"/>
    </source>
</evidence>
<dbReference type="AlphaFoldDB" id="A0A934UI99"/>
<dbReference type="InterPro" id="IPR036942">
    <property type="entry name" value="Beta-barrel_TonB_sf"/>
</dbReference>
<dbReference type="Pfam" id="PF13715">
    <property type="entry name" value="CarbopepD_reg_2"/>
    <property type="match status" value="1"/>
</dbReference>
<comment type="subcellular location">
    <subcellularLocation>
        <location evidence="1 8">Cell outer membrane</location>
        <topology evidence="1 8">Multi-pass membrane protein</topology>
    </subcellularLocation>
</comment>
<protein>
    <submittedName>
        <fullName evidence="12">SusC/RagA family TonB-linked outer membrane protein</fullName>
    </submittedName>
</protein>
<dbReference type="SUPFAM" id="SSF49464">
    <property type="entry name" value="Carboxypeptidase regulatory domain-like"/>
    <property type="match status" value="1"/>
</dbReference>
<dbReference type="Proteomes" id="UP000609172">
    <property type="component" value="Unassembled WGS sequence"/>
</dbReference>
<dbReference type="RefSeq" id="WP_200104547.1">
    <property type="nucleotide sequence ID" value="NZ_JAEHFV010000001.1"/>
</dbReference>
<organism evidence="12 13">
    <name type="scientific">Flavobacterium agrisoli</name>
    <dbReference type="NCBI Taxonomy" id="2793066"/>
    <lineage>
        <taxon>Bacteria</taxon>
        <taxon>Pseudomonadati</taxon>
        <taxon>Bacteroidota</taxon>
        <taxon>Flavobacteriia</taxon>
        <taxon>Flavobacteriales</taxon>
        <taxon>Flavobacteriaceae</taxon>
        <taxon>Flavobacterium</taxon>
    </lineage>
</organism>
<keyword evidence="13" id="KW-1185">Reference proteome</keyword>